<sequence>MRVEIQGLRPLEDSDHEPGDRITAYLEADPETALQDVLSGFHDVHGWDGAVSWARYLTKLVNIQIVDSADFEASTHIVPPPTPVSAKDYADAGLPFYLTGESKQDRLNESKILNAIKSISGLDKKLGVGTSVDNDIDPAKPGKCCTCSTRLSDCVYDSAVQSQIL</sequence>
<comment type="caution">
    <text evidence="1">The sequence shown here is derived from an EMBL/GenBank/DDBJ whole genome shotgun (WGS) entry which is preliminary data.</text>
</comment>
<protein>
    <submittedName>
        <fullName evidence="1">Integral membrane protein</fullName>
    </submittedName>
</protein>
<proteinExistence type="predicted"/>
<organism evidence="1 2">
    <name type="scientific">Botryosphaeria dothidea</name>
    <dbReference type="NCBI Taxonomy" id="55169"/>
    <lineage>
        <taxon>Eukaryota</taxon>
        <taxon>Fungi</taxon>
        <taxon>Dikarya</taxon>
        <taxon>Ascomycota</taxon>
        <taxon>Pezizomycotina</taxon>
        <taxon>Dothideomycetes</taxon>
        <taxon>Dothideomycetes incertae sedis</taxon>
        <taxon>Botryosphaeriales</taxon>
        <taxon>Botryosphaeriaceae</taxon>
        <taxon>Botryosphaeria</taxon>
    </lineage>
</organism>
<evidence type="ECO:0000313" key="2">
    <source>
        <dbReference type="Proteomes" id="UP000572817"/>
    </source>
</evidence>
<dbReference type="Proteomes" id="UP000572817">
    <property type="component" value="Unassembled WGS sequence"/>
</dbReference>
<dbReference type="AlphaFoldDB" id="A0A8H4N8S1"/>
<reference evidence="1" key="1">
    <citation type="submission" date="2020-04" db="EMBL/GenBank/DDBJ databases">
        <title>Genome Assembly and Annotation of Botryosphaeria dothidea sdau 11-99, a Latent Pathogen of Apple Fruit Ring Rot in China.</title>
        <authorList>
            <person name="Yu C."/>
            <person name="Diao Y."/>
            <person name="Lu Q."/>
            <person name="Zhao J."/>
            <person name="Cui S."/>
            <person name="Peng C."/>
            <person name="He B."/>
            <person name="Liu H."/>
        </authorList>
    </citation>
    <scope>NUCLEOTIDE SEQUENCE [LARGE SCALE GENOMIC DNA]</scope>
    <source>
        <strain evidence="1">Sdau11-99</strain>
    </source>
</reference>
<accession>A0A8H4N8S1</accession>
<gene>
    <name evidence="1" type="ORF">GTA08_BOTSDO01659</name>
</gene>
<dbReference type="OrthoDB" id="428577at2759"/>
<evidence type="ECO:0000313" key="1">
    <source>
        <dbReference type="EMBL" id="KAF4313360.1"/>
    </source>
</evidence>
<keyword evidence="2" id="KW-1185">Reference proteome</keyword>
<name>A0A8H4N8S1_9PEZI</name>
<dbReference type="EMBL" id="WWBZ02000001">
    <property type="protein sequence ID" value="KAF4313360.1"/>
    <property type="molecule type" value="Genomic_DNA"/>
</dbReference>